<dbReference type="Gene3D" id="3.30.200.20">
    <property type="entry name" value="Phosphorylase Kinase, domain 1"/>
    <property type="match status" value="1"/>
</dbReference>
<dbReference type="Proteomes" id="UP000297245">
    <property type="component" value="Unassembled WGS sequence"/>
</dbReference>
<organism evidence="1 2">
    <name type="scientific">Dendrothele bispora (strain CBS 962.96)</name>
    <dbReference type="NCBI Taxonomy" id="1314807"/>
    <lineage>
        <taxon>Eukaryota</taxon>
        <taxon>Fungi</taxon>
        <taxon>Dikarya</taxon>
        <taxon>Basidiomycota</taxon>
        <taxon>Agaricomycotina</taxon>
        <taxon>Agaricomycetes</taxon>
        <taxon>Agaricomycetidae</taxon>
        <taxon>Agaricales</taxon>
        <taxon>Agaricales incertae sedis</taxon>
        <taxon>Dendrothele</taxon>
    </lineage>
</organism>
<dbReference type="PANTHER" id="PTHR36091">
    <property type="entry name" value="ALTERED INHERITANCE OF MITOCHONDRIA PROTEIN 9, MITOCHONDRIAL"/>
    <property type="match status" value="1"/>
</dbReference>
<dbReference type="AlphaFoldDB" id="A0A4S8LTN7"/>
<dbReference type="OrthoDB" id="2831558at2759"/>
<protein>
    <submittedName>
        <fullName evidence="1">Uncharacterized protein</fullName>
    </submittedName>
</protein>
<dbReference type="EMBL" id="ML179282">
    <property type="protein sequence ID" value="THU92318.1"/>
    <property type="molecule type" value="Genomic_DNA"/>
</dbReference>
<evidence type="ECO:0000313" key="2">
    <source>
        <dbReference type="Proteomes" id="UP000297245"/>
    </source>
</evidence>
<dbReference type="PANTHER" id="PTHR36091:SF2">
    <property type="entry name" value="AMINOGLYCOSIDE PHOSPHOTRANSFERASE DOMAIN-CONTAINING PROTEIN"/>
    <property type="match status" value="1"/>
</dbReference>
<name>A0A4S8LTN7_DENBC</name>
<keyword evidence="2" id="KW-1185">Reference proteome</keyword>
<dbReference type="SUPFAM" id="SSF56112">
    <property type="entry name" value="Protein kinase-like (PK-like)"/>
    <property type="match status" value="1"/>
</dbReference>
<reference evidence="1 2" key="1">
    <citation type="journal article" date="2019" name="Nat. Ecol. Evol.">
        <title>Megaphylogeny resolves global patterns of mushroom evolution.</title>
        <authorList>
            <person name="Varga T."/>
            <person name="Krizsan K."/>
            <person name="Foldi C."/>
            <person name="Dima B."/>
            <person name="Sanchez-Garcia M."/>
            <person name="Sanchez-Ramirez S."/>
            <person name="Szollosi G.J."/>
            <person name="Szarkandi J.G."/>
            <person name="Papp V."/>
            <person name="Albert L."/>
            <person name="Andreopoulos W."/>
            <person name="Angelini C."/>
            <person name="Antonin V."/>
            <person name="Barry K.W."/>
            <person name="Bougher N.L."/>
            <person name="Buchanan P."/>
            <person name="Buyck B."/>
            <person name="Bense V."/>
            <person name="Catcheside P."/>
            <person name="Chovatia M."/>
            <person name="Cooper J."/>
            <person name="Damon W."/>
            <person name="Desjardin D."/>
            <person name="Finy P."/>
            <person name="Geml J."/>
            <person name="Haridas S."/>
            <person name="Hughes K."/>
            <person name="Justo A."/>
            <person name="Karasinski D."/>
            <person name="Kautmanova I."/>
            <person name="Kiss B."/>
            <person name="Kocsube S."/>
            <person name="Kotiranta H."/>
            <person name="LaButti K.M."/>
            <person name="Lechner B.E."/>
            <person name="Liimatainen K."/>
            <person name="Lipzen A."/>
            <person name="Lukacs Z."/>
            <person name="Mihaltcheva S."/>
            <person name="Morgado L.N."/>
            <person name="Niskanen T."/>
            <person name="Noordeloos M.E."/>
            <person name="Ohm R.A."/>
            <person name="Ortiz-Santana B."/>
            <person name="Ovrebo C."/>
            <person name="Racz N."/>
            <person name="Riley R."/>
            <person name="Savchenko A."/>
            <person name="Shiryaev A."/>
            <person name="Soop K."/>
            <person name="Spirin V."/>
            <person name="Szebenyi C."/>
            <person name="Tomsovsky M."/>
            <person name="Tulloss R.E."/>
            <person name="Uehling J."/>
            <person name="Grigoriev I.V."/>
            <person name="Vagvolgyi C."/>
            <person name="Papp T."/>
            <person name="Martin F.M."/>
            <person name="Miettinen O."/>
            <person name="Hibbett D.S."/>
            <person name="Nagy L.G."/>
        </authorList>
    </citation>
    <scope>NUCLEOTIDE SEQUENCE [LARGE SCALE GENOMIC DNA]</scope>
    <source>
        <strain evidence="1 2">CBS 962.96</strain>
    </source>
</reference>
<gene>
    <name evidence="1" type="ORF">K435DRAFT_800562</name>
</gene>
<dbReference type="GO" id="GO:0005739">
    <property type="term" value="C:mitochondrion"/>
    <property type="evidence" value="ECO:0007669"/>
    <property type="project" value="TreeGrafter"/>
</dbReference>
<sequence length="810" mass="92958">MASEFPLTPRQSPQSLQFKPKLENYRPKIERYSTLLFEYMEIIETVGISLRADMTRSVNTYNELARRRATQSPPPAPRLSDKNYVQYLLMLQSEAYKKTETVEERIKVASAAHNLIVATQNYIGSFPESVQLDIIRQVSYLHQAFLSRQSGDMWAPPTWSSEDRPMLCPPQSELSLSRAQIGSLARDQLSAAQESSDRLARHSLMSTVPPSGMSPLPLSERQKEDFRANLCGLFGKKFRQDIPNEEPTLFEVIGLSRDEEEHYCFKLKMSAVVDEIEVKEGEFWELVDNSRWVFNDALRHEERRRVFNVNGLSRLAAESTNRSPDDIVGFEKLAEGGFNRAFLITMRDSFQLVARIPYPVTVPKFYTMASEVATMDYLRSFGLPIPNVYGYSPTSDNVAETEYIFMEFVNGTNLSEVWFDLEEQEIVSVVGQLVELEAKMMSVCFPAGGILYYAQDLERMTGKTGIPLKDKRFCVGPDVRLSLWHGRRSHLNVDRGPYKSVESALVGAANKELAYLHEFGQPLLPFQRIRRESYQYREQSPSDHIDSLKRYLQIAPSLVPKEPSLNQFRIRHPDLQETNIVVSRLSNPGLQVISVLDWQHTSILPTFLLAGMPQRMQNYTDSVSQSMTQPSLPKNFDDLEKGKREWERERYRRRLIHYHYLMSTAVNNDVHQAALADPLGVLRRRLFQHAGHPWEGEAIALKVALIEATIEWEKLTERGLPCPVVFDTEDVCETMKLDTALKDVDKYMEAGCNIVGCTSEVWVPNDHYERAMARSKELKEQTLVQTELAKERAEVESHWPFDDMDEGNYM</sequence>
<accession>A0A4S8LTN7</accession>
<dbReference type="InterPro" id="IPR011009">
    <property type="entry name" value="Kinase-like_dom_sf"/>
</dbReference>
<evidence type="ECO:0000313" key="1">
    <source>
        <dbReference type="EMBL" id="THU92318.1"/>
    </source>
</evidence>
<dbReference type="InterPro" id="IPR051035">
    <property type="entry name" value="Mito_inheritance_9"/>
</dbReference>
<proteinExistence type="predicted"/>